<organism evidence="1 2">
    <name type="scientific">Lentzea miocenica</name>
    <dbReference type="NCBI Taxonomy" id="3095431"/>
    <lineage>
        <taxon>Bacteria</taxon>
        <taxon>Bacillati</taxon>
        <taxon>Actinomycetota</taxon>
        <taxon>Actinomycetes</taxon>
        <taxon>Pseudonocardiales</taxon>
        <taxon>Pseudonocardiaceae</taxon>
        <taxon>Lentzea</taxon>
    </lineage>
</organism>
<comment type="caution">
    <text evidence="1">The sequence shown here is derived from an EMBL/GenBank/DDBJ whole genome shotgun (WGS) entry which is preliminary data.</text>
</comment>
<dbReference type="RefSeq" id="WP_319971567.1">
    <property type="nucleotide sequence ID" value="NZ_JAXAVW010000046.1"/>
</dbReference>
<reference evidence="1 2" key="2">
    <citation type="submission" date="2023-11" db="EMBL/GenBank/DDBJ databases">
        <authorList>
            <person name="Lara A.C."/>
            <person name="Chronakova A."/>
        </authorList>
    </citation>
    <scope>NUCLEOTIDE SEQUENCE [LARGE SCALE GENOMIC DNA]</scope>
    <source>
        <strain evidence="1 2">BCCO 10_0856</strain>
    </source>
</reference>
<sequence>MRKVESTSAASAREVLPVTPGEHGTNLLWPWLYETIERISELRTRPDNWDSYGASRLSNNAIVASLNFLARFRYAIQSAPLISLTGEGGLLFSWNNAESSVELTFNPQELPWVYYSDSSIAREWEGHLHEGELIEKWLWRASSIY</sequence>
<proteinExistence type="predicted"/>
<evidence type="ECO:0000313" key="1">
    <source>
        <dbReference type="EMBL" id="MDX8036573.1"/>
    </source>
</evidence>
<reference evidence="1 2" key="1">
    <citation type="submission" date="2023-11" db="EMBL/GenBank/DDBJ databases">
        <title>Lentzea sokolovensis, sp. nov., Lentzea kristufkii, sp. nov., and Lentzea miocenensis, sp. nov., rare actinobacteria from Sokolov Coal Basin, Miocene lacustrine sediment, Czech Republic.</title>
        <authorList>
            <person name="Lara A."/>
            <person name="Kotroba L."/>
            <person name="Nouioui I."/>
            <person name="Neumann-Schaal M."/>
            <person name="Mast Y."/>
            <person name="Chronakova A."/>
        </authorList>
    </citation>
    <scope>NUCLEOTIDE SEQUENCE [LARGE SCALE GENOMIC DNA]</scope>
    <source>
        <strain evidence="1 2">BCCO 10_0856</strain>
    </source>
</reference>
<keyword evidence="2" id="KW-1185">Reference proteome</keyword>
<dbReference type="Proteomes" id="UP001285521">
    <property type="component" value="Unassembled WGS sequence"/>
</dbReference>
<evidence type="ECO:0000313" key="2">
    <source>
        <dbReference type="Proteomes" id="UP001285521"/>
    </source>
</evidence>
<gene>
    <name evidence="1" type="ORF">SK803_40810</name>
</gene>
<accession>A0ABU4TEI1</accession>
<protein>
    <submittedName>
        <fullName evidence="1">Uncharacterized protein</fullName>
    </submittedName>
</protein>
<name>A0ABU4TEI1_9PSEU</name>
<dbReference type="EMBL" id="JAXAVW010000046">
    <property type="protein sequence ID" value="MDX8036573.1"/>
    <property type="molecule type" value="Genomic_DNA"/>
</dbReference>